<dbReference type="OrthoDB" id="16066at2759"/>
<dbReference type="InterPro" id="IPR016024">
    <property type="entry name" value="ARM-type_fold"/>
</dbReference>
<evidence type="ECO:0000256" key="2">
    <source>
        <dbReference type="SAM" id="MobiDB-lite"/>
    </source>
</evidence>
<feature type="region of interest" description="Disordered" evidence="2">
    <location>
        <begin position="928"/>
        <end position="947"/>
    </location>
</feature>
<feature type="compositionally biased region" description="Low complexity" evidence="2">
    <location>
        <begin position="369"/>
        <end position="384"/>
    </location>
</feature>
<evidence type="ECO:0000313" key="5">
    <source>
        <dbReference type="Proteomes" id="UP000274429"/>
    </source>
</evidence>
<evidence type="ECO:0000259" key="3">
    <source>
        <dbReference type="Pfam" id="PF13001"/>
    </source>
</evidence>
<feature type="region of interest" description="Disordered" evidence="2">
    <location>
        <begin position="364"/>
        <end position="413"/>
    </location>
</feature>
<feature type="domain" description="Proteasome component Ecm29 N-terminal" evidence="3">
    <location>
        <begin position="28"/>
        <end position="607"/>
    </location>
</feature>
<dbReference type="GO" id="GO:0060090">
    <property type="term" value="F:molecular adaptor activity"/>
    <property type="evidence" value="ECO:0007669"/>
    <property type="project" value="InterPro"/>
</dbReference>
<protein>
    <submittedName>
        <fullName evidence="6">Proteasome-associated protein ECM29 homolog</fullName>
    </submittedName>
</protein>
<feature type="compositionally biased region" description="Basic and acidic residues" evidence="2">
    <location>
        <begin position="928"/>
        <end position="943"/>
    </location>
</feature>
<reference evidence="6" key="1">
    <citation type="submission" date="2017-02" db="UniProtKB">
        <authorList>
            <consortium name="WormBaseParasite"/>
        </authorList>
    </citation>
    <scope>IDENTIFICATION</scope>
</reference>
<dbReference type="SUPFAM" id="SSF48371">
    <property type="entry name" value="ARM repeat"/>
    <property type="match status" value="1"/>
</dbReference>
<name>A0A0R3X8H8_HYDTA</name>
<evidence type="ECO:0000256" key="1">
    <source>
        <dbReference type="ARBA" id="ARBA00022737"/>
    </source>
</evidence>
<dbReference type="PANTHER" id="PTHR23346:SF19">
    <property type="entry name" value="PROTEASOME ADAPTER AND SCAFFOLD PROTEIN ECM29"/>
    <property type="match status" value="1"/>
</dbReference>
<feature type="compositionally biased region" description="Low complexity" evidence="2">
    <location>
        <begin position="892"/>
        <end position="908"/>
    </location>
</feature>
<dbReference type="GO" id="GO:0005634">
    <property type="term" value="C:nucleus"/>
    <property type="evidence" value="ECO:0007669"/>
    <property type="project" value="TreeGrafter"/>
</dbReference>
<dbReference type="GO" id="GO:0043248">
    <property type="term" value="P:proteasome assembly"/>
    <property type="evidence" value="ECO:0007669"/>
    <property type="project" value="InterPro"/>
</dbReference>
<dbReference type="Proteomes" id="UP000274429">
    <property type="component" value="Unassembled WGS sequence"/>
</dbReference>
<dbReference type="GO" id="GO:0036503">
    <property type="term" value="P:ERAD pathway"/>
    <property type="evidence" value="ECO:0007669"/>
    <property type="project" value="TreeGrafter"/>
</dbReference>
<evidence type="ECO:0000313" key="4">
    <source>
        <dbReference type="EMBL" id="VDM34779.1"/>
    </source>
</evidence>
<gene>
    <name evidence="4" type="ORF">TTAC_LOCUS9838</name>
</gene>
<reference evidence="4 5" key="2">
    <citation type="submission" date="2018-11" db="EMBL/GenBank/DDBJ databases">
        <authorList>
            <consortium name="Pathogen Informatics"/>
        </authorList>
    </citation>
    <scope>NUCLEOTIDE SEQUENCE [LARGE SCALE GENOMIC DNA]</scope>
</reference>
<dbReference type="WBParaSite" id="TTAC_0000985301-mRNA-1">
    <property type="protein sequence ID" value="TTAC_0000985301-mRNA-1"/>
    <property type="gene ID" value="TTAC_0000985301"/>
</dbReference>
<accession>A0A0R3X8H8</accession>
<keyword evidence="5" id="KW-1185">Reference proteome</keyword>
<keyword evidence="1" id="KW-0677">Repeat</keyword>
<evidence type="ECO:0000313" key="6">
    <source>
        <dbReference type="WBParaSite" id="TTAC_0000985301-mRNA-1"/>
    </source>
</evidence>
<organism evidence="6">
    <name type="scientific">Hydatigena taeniaeformis</name>
    <name type="common">Feline tapeworm</name>
    <name type="synonym">Taenia taeniaeformis</name>
    <dbReference type="NCBI Taxonomy" id="6205"/>
    <lineage>
        <taxon>Eukaryota</taxon>
        <taxon>Metazoa</taxon>
        <taxon>Spiralia</taxon>
        <taxon>Lophotrochozoa</taxon>
        <taxon>Platyhelminthes</taxon>
        <taxon>Cestoda</taxon>
        <taxon>Eucestoda</taxon>
        <taxon>Cyclophyllidea</taxon>
        <taxon>Taeniidae</taxon>
        <taxon>Hydatigera</taxon>
    </lineage>
</organism>
<feature type="region of interest" description="Disordered" evidence="2">
    <location>
        <begin position="889"/>
        <end position="911"/>
    </location>
</feature>
<proteinExistence type="predicted"/>
<dbReference type="GO" id="GO:0005737">
    <property type="term" value="C:cytoplasm"/>
    <property type="evidence" value="ECO:0007669"/>
    <property type="project" value="TreeGrafter"/>
</dbReference>
<dbReference type="STRING" id="6205.A0A0R3X8H8"/>
<dbReference type="Pfam" id="PF13001">
    <property type="entry name" value="ECM29_N"/>
    <property type="match status" value="1"/>
</dbReference>
<sequence>MGSVDDSFNLQSGGYVGSIECARAGTDIERLALRISLADIDEQFEKVIQKSLVFILRYLAKYDDHRRKLLELLGDVTRRLKRRSNIQLPVHELFVAYNDPENSTYLTNFSHMYIRLGYPRMPVTEQICLLPVLFASLTENKPIVQRDVLLHLTLPIIGGVPADARNRLELELHELPMQRRFINEFYSLVLLLPYTFERHIRFDTLAVAIPEGFNAYDYSRVAHERFSAIHSASDLEKYKVAIVQFYSRGFFPTDESIVPLLFADADSRHSVVSAANKEVRMLSVLVDWENEALLSRIFDWYLGRRREFDPKGLSDPRQPLSAGVRIKLGHFLLRSRITLTGTLAPDLIEAAVLSLKGVTSCKEPAKPLSAAPSQQPQQQQQPSQLVCPTHGMKAEQTQQQQQSSADSTSASVSAAQCSHRAGQSVQRRLANHGLDLLAHLLDNATSIPPDASVRALGSLIEFVYEGTSDEIICGVLFYNFVSMPLLLQLVPARARGFELLSRFLSREPNYLLKDPSQLPRLFDVLSEDIAPDLKTAAAHCLRRLAFTFQEAQRQNYPALRNQLAKLERLLFENMERADPVSRLVAVHFAGIIYPPDHIPTRYLILQALGDKDQRVRNEARMVFSIFLDPNIANDIVYGRVKLPSFVEFVNHDTQHIRKNPFIDVERLIPVVQFIRLCLLAVKGGLTSAQEKEMIYETDDEIRYRINQNVRYLLSLTAPSSTSAGSSTKGAEGCISDASATAAHGGLLQPNPEQARRSIATYFRLIHVVIFARCQSPWDSPEFPNFMEEVLINNTRELAVGGKNILDQINNLLLGTARGANCRHACASIFSAVTMETEQPAEALQIAMGMLDKVPKGSVAVDVESSHHIQGMMMGVAYLLKHLHDRHCSSQPAGSSAVANSAGTNVNTTSGGGGGDAFLVRPTLLIDKQTNKDKSTHHQEKEGKNATGSGVRYITTTVAQATVTTLLEALAVLAQAGCLANLPAGSTVPTIEPSGALPSCGESKANLVARVALYLTLPPSPVISATTNSGTANTSATNKASEEPLPVMAGHQRVWFATLRTLACLCTGEPSENVSAAAHEKGTEPRVSTHPHLMFIIEAMSKMQEVRDPALQLAVGAAMADALLGAASPYKGLWFERIYPLHVPSGASEAAARSPAGRWLAERFVALLTHKPGQMKPPPAMLAVSLWALAMARRFAPPPVDLLSPELFINLLTENDEALQCVAASILGLIYDRNDEVARIALVESLNKMIADGKRPNTSVFRELCSLAHQIGRDDMSLSLVVLATTSPPPSVNTSVLFQPVNALDGASVGPANGPATAAVSTPWLTLCAVACAGLVRRLGRSLAPALPRLVPRVFIRRYDMARPRMRNAMQKIWLGLILYATSNSASNGMANPSAASKSDSGGASASGPAVSPATITTTWESGNLANVSVNALASELVVYSNVLTAEFHK</sequence>
<dbReference type="PANTHER" id="PTHR23346">
    <property type="entry name" value="TRANSLATIONAL ACTIVATOR GCN1-RELATED"/>
    <property type="match status" value="1"/>
</dbReference>
<feature type="compositionally biased region" description="Low complexity" evidence="2">
    <location>
        <begin position="396"/>
        <end position="413"/>
    </location>
</feature>
<dbReference type="InterPro" id="IPR024372">
    <property type="entry name" value="Ecm29_N"/>
</dbReference>
<dbReference type="EMBL" id="UYWX01021094">
    <property type="protein sequence ID" value="VDM34779.1"/>
    <property type="molecule type" value="Genomic_DNA"/>
</dbReference>